<feature type="region of interest" description="Disordered" evidence="1">
    <location>
        <begin position="74"/>
        <end position="94"/>
    </location>
</feature>
<reference evidence="2 3" key="1">
    <citation type="journal article" date="2018" name="Sci. Rep.">
        <title>Genomic signatures of local adaptation to the degree of environmental predictability in rotifers.</title>
        <authorList>
            <person name="Franch-Gras L."/>
            <person name="Hahn C."/>
            <person name="Garcia-Roger E.M."/>
            <person name="Carmona M.J."/>
            <person name="Serra M."/>
            <person name="Gomez A."/>
        </authorList>
    </citation>
    <scope>NUCLEOTIDE SEQUENCE [LARGE SCALE GENOMIC DNA]</scope>
    <source>
        <strain evidence="2">HYR1</strain>
    </source>
</reference>
<proteinExistence type="predicted"/>
<dbReference type="AlphaFoldDB" id="A0A3M7QD26"/>
<dbReference type="EMBL" id="REGN01006539">
    <property type="protein sequence ID" value="RNA09122.1"/>
    <property type="molecule type" value="Genomic_DNA"/>
</dbReference>
<feature type="compositionally biased region" description="Polar residues" evidence="1">
    <location>
        <begin position="74"/>
        <end position="84"/>
    </location>
</feature>
<organism evidence="2 3">
    <name type="scientific">Brachionus plicatilis</name>
    <name type="common">Marine rotifer</name>
    <name type="synonym">Brachionus muelleri</name>
    <dbReference type="NCBI Taxonomy" id="10195"/>
    <lineage>
        <taxon>Eukaryota</taxon>
        <taxon>Metazoa</taxon>
        <taxon>Spiralia</taxon>
        <taxon>Gnathifera</taxon>
        <taxon>Rotifera</taxon>
        <taxon>Eurotatoria</taxon>
        <taxon>Monogononta</taxon>
        <taxon>Pseudotrocha</taxon>
        <taxon>Ploima</taxon>
        <taxon>Brachionidae</taxon>
        <taxon>Brachionus</taxon>
    </lineage>
</organism>
<gene>
    <name evidence="2" type="ORF">BpHYR1_048259</name>
</gene>
<name>A0A3M7QD26_BRAPC</name>
<evidence type="ECO:0000313" key="2">
    <source>
        <dbReference type="EMBL" id="RNA09122.1"/>
    </source>
</evidence>
<comment type="caution">
    <text evidence="2">The sequence shown here is derived from an EMBL/GenBank/DDBJ whole genome shotgun (WGS) entry which is preliminary data.</text>
</comment>
<evidence type="ECO:0000256" key="1">
    <source>
        <dbReference type="SAM" id="MobiDB-lite"/>
    </source>
</evidence>
<protein>
    <submittedName>
        <fullName evidence="2">Uncharacterized protein</fullName>
    </submittedName>
</protein>
<evidence type="ECO:0000313" key="3">
    <source>
        <dbReference type="Proteomes" id="UP000276133"/>
    </source>
</evidence>
<sequence length="123" mass="14462">MKLKLELKPGLFQFQSNLFWLSFSKKRFILLNEIENKTTKIHNFSSSRHFYLMLLTLNFHSSIKNALDYPVKTGTRNLSHQNPSKPSPRRHQAIMKAEGQKHKANFFKENEVLYSSATPRGFY</sequence>
<feature type="non-terminal residue" evidence="2">
    <location>
        <position position="123"/>
    </location>
</feature>
<dbReference type="Proteomes" id="UP000276133">
    <property type="component" value="Unassembled WGS sequence"/>
</dbReference>
<keyword evidence="3" id="KW-1185">Reference proteome</keyword>
<accession>A0A3M7QD26</accession>